<reference evidence="1 2" key="1">
    <citation type="journal article" date="2018" name="Front. Plant Sci.">
        <title>Red Clover (Trifolium pratense) and Zigzag Clover (T. medium) - A Picture of Genomic Similarities and Differences.</title>
        <authorList>
            <person name="Dluhosova J."/>
            <person name="Istvanek J."/>
            <person name="Nedelnik J."/>
            <person name="Repkova J."/>
        </authorList>
    </citation>
    <scope>NUCLEOTIDE SEQUENCE [LARGE SCALE GENOMIC DNA]</scope>
    <source>
        <strain evidence="2">cv. 10/8</strain>
        <tissue evidence="1">Leaf</tissue>
    </source>
</reference>
<feature type="non-terminal residue" evidence="1">
    <location>
        <position position="24"/>
    </location>
</feature>
<organism evidence="1 2">
    <name type="scientific">Trifolium medium</name>
    <dbReference type="NCBI Taxonomy" id="97028"/>
    <lineage>
        <taxon>Eukaryota</taxon>
        <taxon>Viridiplantae</taxon>
        <taxon>Streptophyta</taxon>
        <taxon>Embryophyta</taxon>
        <taxon>Tracheophyta</taxon>
        <taxon>Spermatophyta</taxon>
        <taxon>Magnoliopsida</taxon>
        <taxon>eudicotyledons</taxon>
        <taxon>Gunneridae</taxon>
        <taxon>Pentapetalae</taxon>
        <taxon>rosids</taxon>
        <taxon>fabids</taxon>
        <taxon>Fabales</taxon>
        <taxon>Fabaceae</taxon>
        <taxon>Papilionoideae</taxon>
        <taxon>50 kb inversion clade</taxon>
        <taxon>NPAAA clade</taxon>
        <taxon>Hologalegina</taxon>
        <taxon>IRL clade</taxon>
        <taxon>Trifolieae</taxon>
        <taxon>Trifolium</taxon>
    </lineage>
</organism>
<accession>A0A392U0U5</accession>
<dbReference type="AlphaFoldDB" id="A0A392U0U5"/>
<evidence type="ECO:0000313" key="2">
    <source>
        <dbReference type="Proteomes" id="UP000265520"/>
    </source>
</evidence>
<keyword evidence="2" id="KW-1185">Reference proteome</keyword>
<evidence type="ECO:0000313" key="1">
    <source>
        <dbReference type="EMBL" id="MCI65695.1"/>
    </source>
</evidence>
<protein>
    <submittedName>
        <fullName evidence="1">Uncharacterized protein</fullName>
    </submittedName>
</protein>
<comment type="caution">
    <text evidence="1">The sequence shown here is derived from an EMBL/GenBank/DDBJ whole genome shotgun (WGS) entry which is preliminary data.</text>
</comment>
<dbReference type="Proteomes" id="UP000265520">
    <property type="component" value="Unassembled WGS sequence"/>
</dbReference>
<name>A0A392U0U5_9FABA</name>
<proteinExistence type="predicted"/>
<sequence>MGALATFPSPWSPDDDLLLKNAIQ</sequence>
<dbReference type="EMBL" id="LXQA010680467">
    <property type="protein sequence ID" value="MCI65695.1"/>
    <property type="molecule type" value="Genomic_DNA"/>
</dbReference>